<sequence length="671" mass="76259">MWRKRSELTKFVNGKFMTDEDRCPSPIITDLEGDGVNEIVLISNDLQHLNILAMPLNSEDEDKTLAHVIVKNRAEISFNKKFPDYTPKPHVVGVGFTDPYLSLMQIRKQIIVVVSEDWQVLCYNHQLELLWHQQLALPEVDFKLLEVKALTVTVSPFSIEQKHRGLVVVAGNFRYKLQKPDLYTDFKMKEEKNRQNRTIDTSIVEENETLTQFSTFALSAEDGALLWMQTFGESQTFKESNKSKRLSDIHWKLQLHHKSSHKGESPWKDYGSQLDQFLPHIWADNSDTQVRMARINKEFERSSSEHSEEVASTTPAPALSPHHLIGFSYGGHRPHSPDEHVKNPNSLVLRCPDGLRVVSLVTGQPRTSLIFPADRSLYMDMDGDGHAEKLIWDAGQHYTPCFLDIWRVNPILEKVDQIGLCTSKRLFWTRSWSMEEDIYKKIPPQLIKSVARKSGVLRHFLGHNLFEDNTYDIITYGGLGRVSSIGLDGTIHWQTLTEAKWADISMNMRRTGGRQISDSIKEEFLLSFQPSMVIMPIEESGPKVAVAVAAWNTLSVVDLVEGILLSQHSLPAPSAGPLVYGDFDNDGLMDIIVTCKKGYIGFSLKLQHNYEYTVLYTVIVFLVIILFSWLVAISSHKDDSESDDDDDEQLEDDTMLIGGDDNISRLQGNDS</sequence>
<dbReference type="EMBL" id="BLXT01001485">
    <property type="protein sequence ID" value="GFN86010.1"/>
    <property type="molecule type" value="Genomic_DNA"/>
</dbReference>
<feature type="compositionally biased region" description="Basic and acidic residues" evidence="1">
    <location>
        <begin position="299"/>
        <end position="309"/>
    </location>
</feature>
<proteinExistence type="predicted"/>
<evidence type="ECO:0000256" key="2">
    <source>
        <dbReference type="SAM" id="Phobius"/>
    </source>
</evidence>
<gene>
    <name evidence="3" type="ORF">PoB_001251600</name>
</gene>
<protein>
    <submittedName>
        <fullName evidence="3">Fggap repeat domain containing protein</fullName>
    </submittedName>
</protein>
<evidence type="ECO:0000313" key="3">
    <source>
        <dbReference type="EMBL" id="GFN86010.1"/>
    </source>
</evidence>
<feature type="region of interest" description="Disordered" evidence="1">
    <location>
        <begin position="299"/>
        <end position="319"/>
    </location>
</feature>
<reference evidence="3 4" key="1">
    <citation type="journal article" date="2021" name="Elife">
        <title>Chloroplast acquisition without the gene transfer in kleptoplastic sea slugs, Plakobranchus ocellatus.</title>
        <authorList>
            <person name="Maeda T."/>
            <person name="Takahashi S."/>
            <person name="Yoshida T."/>
            <person name="Shimamura S."/>
            <person name="Takaki Y."/>
            <person name="Nagai Y."/>
            <person name="Toyoda A."/>
            <person name="Suzuki Y."/>
            <person name="Arimoto A."/>
            <person name="Ishii H."/>
            <person name="Satoh N."/>
            <person name="Nishiyama T."/>
            <person name="Hasebe M."/>
            <person name="Maruyama T."/>
            <person name="Minagawa J."/>
            <person name="Obokata J."/>
            <person name="Shigenobu S."/>
        </authorList>
    </citation>
    <scope>NUCLEOTIDE SEQUENCE [LARGE SCALE GENOMIC DNA]</scope>
</reference>
<feature type="compositionally biased region" description="Acidic residues" evidence="1">
    <location>
        <begin position="640"/>
        <end position="654"/>
    </location>
</feature>
<dbReference type="PANTHER" id="PTHR34284">
    <property type="entry name" value="FG-GAP REPEAT-CONTAINING PROTEIN"/>
    <property type="match status" value="1"/>
</dbReference>
<name>A0AAV3YRR2_9GAST</name>
<keyword evidence="4" id="KW-1185">Reference proteome</keyword>
<evidence type="ECO:0000313" key="4">
    <source>
        <dbReference type="Proteomes" id="UP000735302"/>
    </source>
</evidence>
<keyword evidence="2" id="KW-0472">Membrane</keyword>
<accession>A0AAV3YRR2</accession>
<keyword evidence="2" id="KW-0812">Transmembrane</keyword>
<keyword evidence="2" id="KW-1133">Transmembrane helix</keyword>
<dbReference type="PANTHER" id="PTHR34284:SF1">
    <property type="entry name" value="FG-GAP REPEAT-CONTAINING PROTEIN"/>
    <property type="match status" value="1"/>
</dbReference>
<dbReference type="Proteomes" id="UP000735302">
    <property type="component" value="Unassembled WGS sequence"/>
</dbReference>
<comment type="caution">
    <text evidence="3">The sequence shown here is derived from an EMBL/GenBank/DDBJ whole genome shotgun (WGS) entry which is preliminary data.</text>
</comment>
<organism evidence="3 4">
    <name type="scientific">Plakobranchus ocellatus</name>
    <dbReference type="NCBI Taxonomy" id="259542"/>
    <lineage>
        <taxon>Eukaryota</taxon>
        <taxon>Metazoa</taxon>
        <taxon>Spiralia</taxon>
        <taxon>Lophotrochozoa</taxon>
        <taxon>Mollusca</taxon>
        <taxon>Gastropoda</taxon>
        <taxon>Heterobranchia</taxon>
        <taxon>Euthyneura</taxon>
        <taxon>Panpulmonata</taxon>
        <taxon>Sacoglossa</taxon>
        <taxon>Placobranchoidea</taxon>
        <taxon>Plakobranchidae</taxon>
        <taxon>Plakobranchus</taxon>
    </lineage>
</organism>
<dbReference type="AlphaFoldDB" id="A0AAV3YRR2"/>
<evidence type="ECO:0000256" key="1">
    <source>
        <dbReference type="SAM" id="MobiDB-lite"/>
    </source>
</evidence>
<feature type="transmembrane region" description="Helical" evidence="2">
    <location>
        <begin position="614"/>
        <end position="633"/>
    </location>
</feature>
<feature type="region of interest" description="Disordered" evidence="1">
    <location>
        <begin position="637"/>
        <end position="671"/>
    </location>
</feature>